<proteinExistence type="predicted"/>
<protein>
    <submittedName>
        <fullName evidence="2">Uncharacterized protein</fullName>
    </submittedName>
</protein>
<dbReference type="GO" id="GO:0016757">
    <property type="term" value="F:glycosyltransferase activity"/>
    <property type="evidence" value="ECO:0007669"/>
    <property type="project" value="InterPro"/>
</dbReference>
<comment type="caution">
    <text evidence="2">The sequence shown here is derived from an EMBL/GenBank/DDBJ whole genome shotgun (WGS) entry which is preliminary data.</text>
</comment>
<gene>
    <name evidence="2" type="ORF">KC19_VG236600</name>
</gene>
<dbReference type="PANTHER" id="PTHR20961:SF124">
    <property type="entry name" value="GLYCOSYLTRANSFERASE"/>
    <property type="match status" value="1"/>
</dbReference>
<evidence type="ECO:0000256" key="1">
    <source>
        <dbReference type="SAM" id="SignalP"/>
    </source>
</evidence>
<dbReference type="EMBL" id="CM026426">
    <property type="protein sequence ID" value="KAG0574131.1"/>
    <property type="molecule type" value="Genomic_DNA"/>
</dbReference>
<keyword evidence="3" id="KW-1185">Reference proteome</keyword>
<evidence type="ECO:0000313" key="3">
    <source>
        <dbReference type="Proteomes" id="UP000822688"/>
    </source>
</evidence>
<sequence>MVPTLLQSLAVALSVTIIGTNSGWYDHFGVTDNDRGISTGLPGTINHDFFHCDSGPTSVISGAISAWKPHNKSKSFVLYAQDAEERMEKLKPYTRKWEEGSMSTVNEVMRTSQIANPNRRLPKCDVHHKVPGVIFSTGVYTGNLYHEFNDGLIPLFITSQHLRREVVVIISSFHDWWYTKYQDVVGQISKYKLIDLDSDKRVHCFPKIEASALSCLA</sequence>
<feature type="chain" id="PRO_5035873720" evidence="1">
    <location>
        <begin position="23"/>
        <end position="217"/>
    </location>
</feature>
<keyword evidence="1" id="KW-0732">Signal</keyword>
<feature type="signal peptide" evidence="1">
    <location>
        <begin position="1"/>
        <end position="22"/>
    </location>
</feature>
<name>A0A8T0HTP1_CERPU</name>
<reference evidence="2" key="1">
    <citation type="submission" date="2020-06" db="EMBL/GenBank/DDBJ databases">
        <title>WGS assembly of Ceratodon purpureus strain R40.</title>
        <authorList>
            <person name="Carey S.B."/>
            <person name="Jenkins J."/>
            <person name="Shu S."/>
            <person name="Lovell J.T."/>
            <person name="Sreedasyam A."/>
            <person name="Maumus F."/>
            <person name="Tiley G.P."/>
            <person name="Fernandez-Pozo N."/>
            <person name="Barry K."/>
            <person name="Chen C."/>
            <person name="Wang M."/>
            <person name="Lipzen A."/>
            <person name="Daum C."/>
            <person name="Saski C.A."/>
            <person name="Payton A.C."/>
            <person name="Mcbreen J.C."/>
            <person name="Conrad R.E."/>
            <person name="Kollar L.M."/>
            <person name="Olsson S."/>
            <person name="Huttunen S."/>
            <person name="Landis J.B."/>
            <person name="Wickett N.J."/>
            <person name="Johnson M.G."/>
            <person name="Rensing S.A."/>
            <person name="Grimwood J."/>
            <person name="Schmutz J."/>
            <person name="Mcdaniel S.F."/>
        </authorList>
    </citation>
    <scope>NUCLEOTIDE SEQUENCE</scope>
    <source>
        <strain evidence="2">R40</strain>
    </source>
</reference>
<accession>A0A8T0HTP1</accession>
<dbReference type="PANTHER" id="PTHR20961">
    <property type="entry name" value="GLYCOSYLTRANSFERASE"/>
    <property type="match status" value="1"/>
</dbReference>
<dbReference type="Proteomes" id="UP000822688">
    <property type="component" value="Chromosome V"/>
</dbReference>
<dbReference type="InterPro" id="IPR007657">
    <property type="entry name" value="Glycosyltransferase_61"/>
</dbReference>
<organism evidence="2 3">
    <name type="scientific">Ceratodon purpureus</name>
    <name type="common">Fire moss</name>
    <name type="synonym">Dicranum purpureum</name>
    <dbReference type="NCBI Taxonomy" id="3225"/>
    <lineage>
        <taxon>Eukaryota</taxon>
        <taxon>Viridiplantae</taxon>
        <taxon>Streptophyta</taxon>
        <taxon>Embryophyta</taxon>
        <taxon>Bryophyta</taxon>
        <taxon>Bryophytina</taxon>
        <taxon>Bryopsida</taxon>
        <taxon>Dicranidae</taxon>
        <taxon>Pseudoditrichales</taxon>
        <taxon>Ditrichaceae</taxon>
        <taxon>Ceratodon</taxon>
    </lineage>
</organism>
<dbReference type="AlphaFoldDB" id="A0A8T0HTP1"/>
<evidence type="ECO:0000313" key="2">
    <source>
        <dbReference type="EMBL" id="KAG0574131.1"/>
    </source>
</evidence>